<dbReference type="Pfam" id="PF01757">
    <property type="entry name" value="Acyl_transf_3"/>
    <property type="match status" value="1"/>
</dbReference>
<dbReference type="Pfam" id="PF19040">
    <property type="entry name" value="SGNH"/>
    <property type="match status" value="1"/>
</dbReference>
<evidence type="ECO:0000256" key="1">
    <source>
        <dbReference type="SAM" id="Phobius"/>
    </source>
</evidence>
<dbReference type="GO" id="GO:0016020">
    <property type="term" value="C:membrane"/>
    <property type="evidence" value="ECO:0007669"/>
    <property type="project" value="TreeGrafter"/>
</dbReference>
<feature type="transmembrane region" description="Helical" evidence="1">
    <location>
        <begin position="195"/>
        <end position="212"/>
    </location>
</feature>
<dbReference type="GO" id="GO:0009103">
    <property type="term" value="P:lipopolysaccharide biosynthetic process"/>
    <property type="evidence" value="ECO:0007669"/>
    <property type="project" value="TreeGrafter"/>
</dbReference>
<evidence type="ECO:0000313" key="5">
    <source>
        <dbReference type="Proteomes" id="UP000193100"/>
    </source>
</evidence>
<dbReference type="AlphaFoldDB" id="A0A1W6K7X2"/>
<sequence length="618" mass="69318">MNYRSDIQGLRAIAVIAVMAFHYNPAWLPGGFIGVDVFLVISGFLITSILLARKAKADYTLSATLKYFYISRFKRIAPAYFAMLVLAALVAAVFFLPKDFDTFKDGLEKAAWFNSNHYFAEFGDYFAPANHEQPLLHTWSLAVEVQFYLLAPFLTLLLPIKALKWVLGALLAGFTLLAEYRMRVVGIEQATYYSLYARLPEFFAGCLAALYMSNMPNVDERTHWPANLGLVLILFAAIAQPALGKFPGIPALVPIVGSVLLLIKPAEGILRRFLCSKLLVWIGALSYSLYLWHWPVLAFLRYYTGTEVLDLAFSLVFVALTLSLSVVSYYGIEQAFKGKQTGAVQALRWGVLLIAILGTSQSMARVNTAFTPPHLPIEYRRYADLETICHGKIITDCFRGDLSSAREVLVLGDSHAAMLNLFFDSLGKELGFKARIITASSCVTIPGFDYQRIAEWAHQPCLDQIEAAMPFIEEAQTIFIAGVWNRQTRSNAFNAALSQFVESQNSKQIFLLSQVPRFMRDVSRLRRFDSLGLPNQPERDFSYKVANQRLRELALSSSDAEFLALDSLPIFGGAPFHEGRLIYFDEHHLNEYGSREYAHNAEATFEGLLKRQGPESSE</sequence>
<feature type="transmembrane region" description="Helical" evidence="1">
    <location>
        <begin position="249"/>
        <end position="266"/>
    </location>
</feature>
<gene>
    <name evidence="4" type="primary">oatA</name>
    <name evidence="4" type="ORF">MARSALSMR5_01443</name>
</gene>
<feature type="transmembrane region" description="Helical" evidence="1">
    <location>
        <begin position="278"/>
        <end position="300"/>
    </location>
</feature>
<dbReference type="GeneID" id="77255410"/>
<keyword evidence="4" id="KW-0808">Transferase</keyword>
<name>A0A1W6K7X2_9GAMM</name>
<dbReference type="GO" id="GO:0016747">
    <property type="term" value="F:acyltransferase activity, transferring groups other than amino-acyl groups"/>
    <property type="evidence" value="ECO:0007669"/>
    <property type="project" value="InterPro"/>
</dbReference>
<evidence type="ECO:0000259" key="3">
    <source>
        <dbReference type="Pfam" id="PF19040"/>
    </source>
</evidence>
<protein>
    <submittedName>
        <fullName evidence="4">O-acetyltransferase OatA</fullName>
        <ecNumber evidence="4">2.3.1.-</ecNumber>
    </submittedName>
</protein>
<feature type="transmembrane region" description="Helical" evidence="1">
    <location>
        <begin position="224"/>
        <end position="243"/>
    </location>
</feature>
<dbReference type="InterPro" id="IPR002656">
    <property type="entry name" value="Acyl_transf_3_dom"/>
</dbReference>
<feature type="transmembrane region" description="Helical" evidence="1">
    <location>
        <begin position="9"/>
        <end position="26"/>
    </location>
</feature>
<reference evidence="4 5" key="1">
    <citation type="submission" date="2017-04" db="EMBL/GenBank/DDBJ databases">
        <title>Genome Sequence of Marinobacter salarius strain SMR5 Isolated from a culture of the Diatom Skeletonema marinoi.</title>
        <authorList>
            <person name="Topel M."/>
            <person name="Pinder M.I.M."/>
            <person name="Johansson O.N."/>
            <person name="Kourtchenko O."/>
            <person name="Godhe A."/>
            <person name="Clarke A.K."/>
        </authorList>
    </citation>
    <scope>NUCLEOTIDE SEQUENCE [LARGE SCALE GENOMIC DNA]</scope>
    <source>
        <strain evidence="4 5">SMR5</strain>
    </source>
</reference>
<keyword evidence="4" id="KW-0012">Acyltransferase</keyword>
<dbReference type="RefSeq" id="WP_227517929.1">
    <property type="nucleotide sequence ID" value="NZ_CP020931.1"/>
</dbReference>
<dbReference type="EC" id="2.3.1.-" evidence="4"/>
<dbReference type="PANTHER" id="PTHR23028">
    <property type="entry name" value="ACETYLTRANSFERASE"/>
    <property type="match status" value="1"/>
</dbReference>
<dbReference type="EMBL" id="CP020931">
    <property type="protein sequence ID" value="ARM83535.1"/>
    <property type="molecule type" value="Genomic_DNA"/>
</dbReference>
<feature type="transmembrane region" description="Helical" evidence="1">
    <location>
        <begin position="165"/>
        <end position="183"/>
    </location>
</feature>
<feature type="transmembrane region" description="Helical" evidence="1">
    <location>
        <begin position="76"/>
        <end position="96"/>
    </location>
</feature>
<feature type="domain" description="SGNH" evidence="3">
    <location>
        <begin position="395"/>
        <end position="598"/>
    </location>
</feature>
<dbReference type="PANTHER" id="PTHR23028:SF53">
    <property type="entry name" value="ACYL_TRANSF_3 DOMAIN-CONTAINING PROTEIN"/>
    <property type="match status" value="1"/>
</dbReference>
<dbReference type="InterPro" id="IPR050879">
    <property type="entry name" value="Acyltransferase_3"/>
</dbReference>
<keyword evidence="1" id="KW-1133">Transmembrane helix</keyword>
<evidence type="ECO:0000259" key="2">
    <source>
        <dbReference type="Pfam" id="PF01757"/>
    </source>
</evidence>
<keyword evidence="1" id="KW-0812">Transmembrane</keyword>
<evidence type="ECO:0000313" key="4">
    <source>
        <dbReference type="EMBL" id="ARM83535.1"/>
    </source>
</evidence>
<dbReference type="Proteomes" id="UP000193100">
    <property type="component" value="Chromosome"/>
</dbReference>
<accession>A0A1W6K7X2</accession>
<feature type="domain" description="Acyltransferase 3" evidence="2">
    <location>
        <begin position="6"/>
        <end position="329"/>
    </location>
</feature>
<organism evidence="4 5">
    <name type="scientific">Marinobacter salarius</name>
    <dbReference type="NCBI Taxonomy" id="1420917"/>
    <lineage>
        <taxon>Bacteria</taxon>
        <taxon>Pseudomonadati</taxon>
        <taxon>Pseudomonadota</taxon>
        <taxon>Gammaproteobacteria</taxon>
        <taxon>Pseudomonadales</taxon>
        <taxon>Marinobacteraceae</taxon>
        <taxon>Marinobacter</taxon>
    </lineage>
</organism>
<proteinExistence type="predicted"/>
<dbReference type="InterPro" id="IPR043968">
    <property type="entry name" value="SGNH"/>
</dbReference>
<feature type="transmembrane region" description="Helical" evidence="1">
    <location>
        <begin position="312"/>
        <end position="332"/>
    </location>
</feature>
<feature type="transmembrane region" description="Helical" evidence="1">
    <location>
        <begin position="32"/>
        <end position="52"/>
    </location>
</feature>
<keyword evidence="1" id="KW-0472">Membrane</keyword>